<feature type="chain" id="PRO_5034534760" evidence="2">
    <location>
        <begin position="17"/>
        <end position="396"/>
    </location>
</feature>
<evidence type="ECO:0000313" key="4">
    <source>
        <dbReference type="Proteomes" id="UP000664132"/>
    </source>
</evidence>
<keyword evidence="4" id="KW-1185">Reference proteome</keyword>
<keyword evidence="2" id="KW-0732">Signal</keyword>
<feature type="compositionally biased region" description="Basic and acidic residues" evidence="1">
    <location>
        <begin position="346"/>
        <end position="364"/>
    </location>
</feature>
<evidence type="ECO:0000256" key="1">
    <source>
        <dbReference type="SAM" id="MobiDB-lite"/>
    </source>
</evidence>
<comment type="caution">
    <text evidence="3">The sequence shown here is derived from an EMBL/GenBank/DDBJ whole genome shotgun (WGS) entry which is preliminary data.</text>
</comment>
<evidence type="ECO:0000313" key="3">
    <source>
        <dbReference type="EMBL" id="KAG4417926.1"/>
    </source>
</evidence>
<name>A0A8H7W537_9HELO</name>
<sequence length="396" mass="44520">MLLRPLTFLLLTISSAIPLTPHELEARENDQNGTVVMCSEYNWKGECVAMTVPLEYNSCTSLKDPWAYNVSSLAPVPGTVCWLHNSNNCSDICRSPSGCSKIVQFPGYANLSTYGYPPWTDRIGSFTCSPDGKTFFESTNMNISKSTSDTIQSGLPIPKKLFALAERIVPDTTEVNKHATEISLLTSTFNSFRSTFENSDGCRYSTGAAAVAQKVLDRCRDIFEELDKVFLGSTLEGLRKEDVALRVKDEFEKKRMKISRGLLEACSITMHLILHNLSTAKQPYARRASMYTLDIETEQRDLIIQNLHSSRQATITYLEQLESGDSIQHNLKSSKSKRLRKPKPASKRDQTKDPNIQKERASDRVKSLIRDERNNALVAHEYLTLCDGGYWRLAGH</sequence>
<reference evidence="3" key="1">
    <citation type="submission" date="2021-02" db="EMBL/GenBank/DDBJ databases">
        <title>Genome sequence Cadophora malorum strain M34.</title>
        <authorList>
            <person name="Stefanovic E."/>
            <person name="Vu D."/>
            <person name="Scully C."/>
            <person name="Dijksterhuis J."/>
            <person name="Roader J."/>
            <person name="Houbraken J."/>
        </authorList>
    </citation>
    <scope>NUCLEOTIDE SEQUENCE</scope>
    <source>
        <strain evidence="3">M34</strain>
    </source>
</reference>
<protein>
    <submittedName>
        <fullName evidence="3">Uncharacterized protein</fullName>
    </submittedName>
</protein>
<feature type="region of interest" description="Disordered" evidence="1">
    <location>
        <begin position="329"/>
        <end position="364"/>
    </location>
</feature>
<feature type="compositionally biased region" description="Basic residues" evidence="1">
    <location>
        <begin position="332"/>
        <end position="345"/>
    </location>
</feature>
<gene>
    <name evidence="3" type="ORF">IFR04_008980</name>
</gene>
<organism evidence="3 4">
    <name type="scientific">Cadophora malorum</name>
    <dbReference type="NCBI Taxonomy" id="108018"/>
    <lineage>
        <taxon>Eukaryota</taxon>
        <taxon>Fungi</taxon>
        <taxon>Dikarya</taxon>
        <taxon>Ascomycota</taxon>
        <taxon>Pezizomycotina</taxon>
        <taxon>Leotiomycetes</taxon>
        <taxon>Helotiales</taxon>
        <taxon>Ploettnerulaceae</taxon>
        <taxon>Cadophora</taxon>
    </lineage>
</organism>
<evidence type="ECO:0000256" key="2">
    <source>
        <dbReference type="SAM" id="SignalP"/>
    </source>
</evidence>
<dbReference type="OrthoDB" id="3512376at2759"/>
<proteinExistence type="predicted"/>
<feature type="signal peptide" evidence="2">
    <location>
        <begin position="1"/>
        <end position="16"/>
    </location>
</feature>
<dbReference type="AlphaFoldDB" id="A0A8H7W537"/>
<accession>A0A8H7W537</accession>
<dbReference type="Proteomes" id="UP000664132">
    <property type="component" value="Unassembled WGS sequence"/>
</dbReference>
<dbReference type="EMBL" id="JAFJYH010000142">
    <property type="protein sequence ID" value="KAG4417926.1"/>
    <property type="molecule type" value="Genomic_DNA"/>
</dbReference>